<dbReference type="SUPFAM" id="SSF81606">
    <property type="entry name" value="PP2C-like"/>
    <property type="match status" value="1"/>
</dbReference>
<dbReference type="NCBIfam" id="NF033484">
    <property type="entry name" value="Stp1_PP2C_phos"/>
    <property type="match status" value="1"/>
</dbReference>
<reference evidence="2 3" key="1">
    <citation type="submission" date="2021-04" db="EMBL/GenBank/DDBJ databases">
        <authorList>
            <person name="Rakotoarivonina H."/>
        </authorList>
    </citation>
    <scope>NUCLEOTIDE SEQUENCE [LARGE SCALE GENOMIC DNA]</scope>
    <source>
        <strain evidence="2 3">XE</strain>
    </source>
</reference>
<evidence type="ECO:0000259" key="1">
    <source>
        <dbReference type="PROSITE" id="PS51746"/>
    </source>
</evidence>
<dbReference type="PANTHER" id="PTHR13832:SF827">
    <property type="entry name" value="PROTEIN PHOSPHATASE 1L"/>
    <property type="match status" value="1"/>
</dbReference>
<feature type="domain" description="PPM-type phosphatase" evidence="1">
    <location>
        <begin position="2"/>
        <end position="243"/>
    </location>
</feature>
<comment type="caution">
    <text evidence="2">The sequence shown here is derived from an EMBL/GenBank/DDBJ whole genome shotgun (WGS) entry which is preliminary data.</text>
</comment>
<evidence type="ECO:0000313" key="2">
    <source>
        <dbReference type="EMBL" id="CAG5085678.1"/>
    </source>
</evidence>
<dbReference type="PANTHER" id="PTHR13832">
    <property type="entry name" value="PROTEIN PHOSPHATASE 2C"/>
    <property type="match status" value="1"/>
</dbReference>
<dbReference type="EMBL" id="CAJRAY010000041">
    <property type="protein sequence ID" value="CAG5085678.1"/>
    <property type="molecule type" value="Genomic_DNA"/>
</dbReference>
<name>A0ABN7RYD2_THEXY</name>
<dbReference type="Proteomes" id="UP000681526">
    <property type="component" value="Unassembled WGS sequence"/>
</dbReference>
<dbReference type="CDD" id="cd00143">
    <property type="entry name" value="PP2Cc"/>
    <property type="match status" value="1"/>
</dbReference>
<evidence type="ECO:0000313" key="3">
    <source>
        <dbReference type="Proteomes" id="UP000681526"/>
    </source>
</evidence>
<keyword evidence="3" id="KW-1185">Reference proteome</keyword>
<dbReference type="GO" id="GO:0004722">
    <property type="term" value="F:protein serine/threonine phosphatase activity"/>
    <property type="evidence" value="ECO:0007669"/>
    <property type="project" value="UniProtKB-EC"/>
</dbReference>
<dbReference type="RefSeq" id="WP_213484352.1">
    <property type="nucleotide sequence ID" value="NZ_CAJRAY010000041.1"/>
</dbReference>
<accession>A0ABN7RYD2</accession>
<organism evidence="2 3">
    <name type="scientific">Thermobacillus xylanilyticus</name>
    <dbReference type="NCBI Taxonomy" id="76633"/>
    <lineage>
        <taxon>Bacteria</taxon>
        <taxon>Bacillati</taxon>
        <taxon>Bacillota</taxon>
        <taxon>Bacilli</taxon>
        <taxon>Bacillales</taxon>
        <taxon>Paenibacillaceae</taxon>
        <taxon>Thermobacillus</taxon>
    </lineage>
</organism>
<proteinExistence type="predicted"/>
<dbReference type="InterPro" id="IPR015655">
    <property type="entry name" value="PP2C"/>
</dbReference>
<dbReference type="Pfam" id="PF13672">
    <property type="entry name" value="PP2C_2"/>
    <property type="match status" value="1"/>
</dbReference>
<dbReference type="InterPro" id="IPR036457">
    <property type="entry name" value="PPM-type-like_dom_sf"/>
</dbReference>
<keyword evidence="2" id="KW-0378">Hydrolase</keyword>
<dbReference type="PROSITE" id="PS51746">
    <property type="entry name" value="PPM_2"/>
    <property type="match status" value="1"/>
</dbReference>
<dbReference type="EC" id="3.1.3.16" evidence="2"/>
<protein>
    <submittedName>
        <fullName evidence="2">Protein phosphatase 2C</fullName>
        <ecNumber evidence="2">3.1.3.16</ecNumber>
    </submittedName>
</protein>
<gene>
    <name evidence="2" type="primary">txxe 1595-prpC</name>
    <name evidence="2" type="ORF">TXXE_09095</name>
</gene>
<dbReference type="Gene3D" id="3.60.40.10">
    <property type="entry name" value="PPM-type phosphatase domain"/>
    <property type="match status" value="1"/>
</dbReference>
<dbReference type="SMART" id="SM00331">
    <property type="entry name" value="PP2C_SIG"/>
    <property type="match status" value="1"/>
</dbReference>
<dbReference type="SMART" id="SM00332">
    <property type="entry name" value="PP2Cc"/>
    <property type="match status" value="1"/>
</dbReference>
<sequence length="254" mass="27415">MRTANRSDVGRIRLVNEDRAWAAELPSGLAAAIVADGMGGHQAGDVASQLAVDTFREAIASVQADLTHEQAKTALCQAILQANEAVFDLAARNEHYRNMGTTVVAALLLGDAGFIGHIGDSRAYKQRGDTLRLLTEDHTLVNELAKSGQISPEEAANHPRRHVLTRALGTEREVEVDLKGFSWQPGDRLLLCSDGLYAMVSEDEIRETLLDEDLDLDAKANRLIELALEAGGEDNVTVLLIEYSDGHPGGEQPA</sequence>
<dbReference type="InterPro" id="IPR001932">
    <property type="entry name" value="PPM-type_phosphatase-like_dom"/>
</dbReference>